<dbReference type="RefSeq" id="WP_327794327.1">
    <property type="nucleotide sequence ID" value="NZ_JADQAZ010000002.1"/>
</dbReference>
<dbReference type="EMBL" id="JADQAZ010000002">
    <property type="protein sequence ID" value="MBT0958112.1"/>
    <property type="molecule type" value="Genomic_DNA"/>
</dbReference>
<accession>A0AAP2CRX7</accession>
<proteinExistence type="predicted"/>
<reference evidence="1 2" key="1">
    <citation type="journal article" date="2021" name="Arch. Microbiol.">
        <title>Harenicola maris gen. nov., sp. nov. isolated from the Sea of Japan shallow sediments.</title>
        <authorList>
            <person name="Romanenko L.A."/>
            <person name="Kurilenko V.V."/>
            <person name="Chernysheva N.Y."/>
            <person name="Tekutyeva L.A."/>
            <person name="Velansky P.V."/>
            <person name="Svetashev V.I."/>
            <person name="Isaeva M.P."/>
        </authorList>
    </citation>
    <scope>NUCLEOTIDE SEQUENCE [LARGE SCALE GENOMIC DNA]</scope>
    <source>
        <strain evidence="1 2">KMM 3653</strain>
    </source>
</reference>
<dbReference type="AlphaFoldDB" id="A0AAP2CRX7"/>
<gene>
    <name evidence="1" type="ORF">IV417_12005</name>
</gene>
<protein>
    <submittedName>
        <fullName evidence="1">Uncharacterized protein</fullName>
    </submittedName>
</protein>
<keyword evidence="2" id="KW-1185">Reference proteome</keyword>
<evidence type="ECO:0000313" key="1">
    <source>
        <dbReference type="EMBL" id="MBT0958112.1"/>
    </source>
</evidence>
<evidence type="ECO:0000313" key="2">
    <source>
        <dbReference type="Proteomes" id="UP001315686"/>
    </source>
</evidence>
<name>A0AAP2CRX7_9RHOB</name>
<comment type="caution">
    <text evidence="1">The sequence shown here is derived from an EMBL/GenBank/DDBJ whole genome shotgun (WGS) entry which is preliminary data.</text>
</comment>
<dbReference type="Proteomes" id="UP001315686">
    <property type="component" value="Unassembled WGS sequence"/>
</dbReference>
<organism evidence="1 2">
    <name type="scientific">Harenicola maris</name>
    <dbReference type="NCBI Taxonomy" id="2841044"/>
    <lineage>
        <taxon>Bacteria</taxon>
        <taxon>Pseudomonadati</taxon>
        <taxon>Pseudomonadota</taxon>
        <taxon>Alphaproteobacteria</taxon>
        <taxon>Rhodobacterales</taxon>
        <taxon>Paracoccaceae</taxon>
        <taxon>Harenicola</taxon>
    </lineage>
</organism>
<sequence>MRRKFVFRFDTGQFHLRDLRGVVQPMCKLGQAIASREGPEISQNVQYPFSIHTTLARKR</sequence>